<keyword evidence="1" id="KW-0472">Membrane</keyword>
<keyword evidence="1" id="KW-1133">Transmembrane helix</keyword>
<evidence type="ECO:0000313" key="3">
    <source>
        <dbReference type="Proteomes" id="UP000249746"/>
    </source>
</evidence>
<evidence type="ECO:0000256" key="1">
    <source>
        <dbReference type="SAM" id="Phobius"/>
    </source>
</evidence>
<sequence length="98" mass="11130">MFFIILRKLSIKIASKQLGITTIMEDSNLKRKSFAYGILFCIVKLLLVGLNTVYAKILFGKGGIFLQVLISLLLFLLLPLLKSSIKENYNKKSQQHLI</sequence>
<dbReference type="EMBL" id="NBIU01000028">
    <property type="protein sequence ID" value="PZT47575.1"/>
    <property type="molecule type" value="Genomic_DNA"/>
</dbReference>
<feature type="transmembrane region" description="Helical" evidence="1">
    <location>
        <begin position="63"/>
        <end position="81"/>
    </location>
</feature>
<keyword evidence="3" id="KW-1185">Reference proteome</keyword>
<accession>A0A2W6MSN5</accession>
<feature type="transmembrane region" description="Helical" evidence="1">
    <location>
        <begin position="34"/>
        <end position="57"/>
    </location>
</feature>
<gene>
    <name evidence="2" type="ORF">B6S12_08395</name>
</gene>
<organism evidence="2 3">
    <name type="scientific">Helicobacter valdiviensis</name>
    <dbReference type="NCBI Taxonomy" id="1458358"/>
    <lineage>
        <taxon>Bacteria</taxon>
        <taxon>Pseudomonadati</taxon>
        <taxon>Campylobacterota</taxon>
        <taxon>Epsilonproteobacteria</taxon>
        <taxon>Campylobacterales</taxon>
        <taxon>Helicobacteraceae</taxon>
        <taxon>Helicobacter</taxon>
    </lineage>
</organism>
<reference evidence="2 3" key="1">
    <citation type="submission" date="2017-03" db="EMBL/GenBank/DDBJ databases">
        <title>Genomic and clinical evidence uncovers the enterohepatic species Helicobacter valdiviensis as a potential human intestinal pathogen.</title>
        <authorList>
            <person name="Fresia P."/>
            <person name="Jara R."/>
            <person name="Sierra R."/>
            <person name="Ferres I."/>
            <person name="Greif G."/>
            <person name="Iraola G."/>
            <person name="Collado L."/>
        </authorList>
    </citation>
    <scope>NUCLEOTIDE SEQUENCE [LARGE SCALE GENOMIC DNA]</scope>
    <source>
        <strain evidence="2 3">WBE14</strain>
    </source>
</reference>
<comment type="caution">
    <text evidence="2">The sequence shown here is derived from an EMBL/GenBank/DDBJ whole genome shotgun (WGS) entry which is preliminary data.</text>
</comment>
<dbReference type="AlphaFoldDB" id="A0A2W6MSN5"/>
<dbReference type="Proteomes" id="UP000249746">
    <property type="component" value="Unassembled WGS sequence"/>
</dbReference>
<proteinExistence type="predicted"/>
<protein>
    <submittedName>
        <fullName evidence="2">Uncharacterized protein</fullName>
    </submittedName>
</protein>
<keyword evidence="1" id="KW-0812">Transmembrane</keyword>
<evidence type="ECO:0000313" key="2">
    <source>
        <dbReference type="EMBL" id="PZT47575.1"/>
    </source>
</evidence>
<name>A0A2W6MSN5_9HELI</name>